<dbReference type="PRINTS" id="PR00051">
    <property type="entry name" value="DNAA"/>
</dbReference>
<comment type="domain">
    <text evidence="8">Domain I is involved in oligomerization and binding regulators, domain II is flexibile and of varying length in different bacteria, domain III forms the AAA+ region, while domain IV binds dsDNA.</text>
</comment>
<dbReference type="InterPro" id="IPR027417">
    <property type="entry name" value="P-loop_NTPase"/>
</dbReference>
<dbReference type="GO" id="GO:0006270">
    <property type="term" value="P:DNA replication initiation"/>
    <property type="evidence" value="ECO:0007669"/>
    <property type="project" value="UniProtKB-UniRule"/>
</dbReference>
<dbReference type="GO" id="GO:0005524">
    <property type="term" value="F:ATP binding"/>
    <property type="evidence" value="ECO:0007669"/>
    <property type="project" value="UniProtKB-UniRule"/>
</dbReference>
<dbReference type="SMART" id="SM00382">
    <property type="entry name" value="AAA"/>
    <property type="match status" value="1"/>
</dbReference>
<keyword evidence="5 8" id="KW-0067">ATP-binding</keyword>
<comment type="function">
    <text evidence="8 10">Plays an essential role in the initiation and regulation of chromosomal replication. ATP-DnaA binds to the origin of replication (oriC) to initiate formation of the DNA replication initiation complex once per cell cycle. Binds the DnaA box (a 9 base pair repeat at the origin) and separates the double-stranded (ds)DNA. Forms a right-handed helical filament on oriC DNA; dsDNA binds to the exterior of the filament while single-stranded (ss)DNA is stabiized in the filament's interior. The ATP-DnaA-oriC complex binds and stabilizes one strand of the AT-rich DNA unwinding element (DUE), permitting loading of DNA polymerase. After initiation quickly degrades to an ADP-DnaA complex that is not apt for DNA replication. Binds acidic phospholipids.</text>
</comment>
<feature type="domain" description="AAA+ ATPase" evidence="12">
    <location>
        <begin position="138"/>
        <end position="272"/>
    </location>
</feature>
<dbReference type="Proteomes" id="UP000196258">
    <property type="component" value="Unassembled WGS sequence"/>
</dbReference>
<dbReference type="EMBL" id="NFLB01000015">
    <property type="protein sequence ID" value="OUQ04029.1"/>
    <property type="molecule type" value="Genomic_DNA"/>
</dbReference>
<comment type="caution">
    <text evidence="8">Lacks conserved residue(s) required for the propagation of feature annotation.</text>
</comment>
<evidence type="ECO:0000256" key="6">
    <source>
        <dbReference type="ARBA" id="ARBA00023121"/>
    </source>
</evidence>
<dbReference type="NCBIfam" id="TIGR00362">
    <property type="entry name" value="DnaA"/>
    <property type="match status" value="1"/>
</dbReference>
<comment type="caution">
    <text evidence="14">The sequence shown here is derived from an EMBL/GenBank/DDBJ whole genome shotgun (WGS) entry which is preliminary data.</text>
</comment>
<dbReference type="PROSITE" id="PS01008">
    <property type="entry name" value="DNAA"/>
    <property type="match status" value="1"/>
</dbReference>
<dbReference type="InterPro" id="IPR003593">
    <property type="entry name" value="AAA+_ATPase"/>
</dbReference>
<evidence type="ECO:0000256" key="1">
    <source>
        <dbReference type="ARBA" id="ARBA00006583"/>
    </source>
</evidence>
<dbReference type="Gene3D" id="1.10.8.60">
    <property type="match status" value="1"/>
</dbReference>
<reference evidence="14" key="2">
    <citation type="journal article" date="2018" name="BMC Genomics">
        <title>Whole genome sequencing and function prediction of 133 gut anaerobes isolated from chicken caecum in pure cultures.</title>
        <authorList>
            <person name="Medvecky M."/>
            <person name="Cejkova D."/>
            <person name="Polansky O."/>
            <person name="Karasova D."/>
            <person name="Kubasova T."/>
            <person name="Cizek A."/>
            <person name="Rychlik I."/>
        </authorList>
    </citation>
    <scope>NUCLEOTIDE SEQUENCE</scope>
    <source>
        <strain evidence="14">An149</strain>
    </source>
</reference>
<evidence type="ECO:0000313" key="15">
    <source>
        <dbReference type="EMBL" id="RGO07570.1"/>
    </source>
</evidence>
<feature type="binding site" evidence="8">
    <location>
        <position position="149"/>
    </location>
    <ligand>
        <name>ATP</name>
        <dbReference type="ChEBI" id="CHEBI:30616"/>
    </ligand>
</feature>
<feature type="binding site" evidence="8">
    <location>
        <position position="153"/>
    </location>
    <ligand>
        <name>ATP</name>
        <dbReference type="ChEBI" id="CHEBI:30616"/>
    </ligand>
</feature>
<name>A0A1Y4QFS4_9FIRM</name>
<dbReference type="GO" id="GO:0003688">
    <property type="term" value="F:DNA replication origin binding"/>
    <property type="evidence" value="ECO:0007669"/>
    <property type="project" value="UniProtKB-UniRule"/>
</dbReference>
<comment type="similarity">
    <text evidence="1 8 11">Belongs to the DnaA family.</text>
</comment>
<evidence type="ECO:0000256" key="10">
    <source>
        <dbReference type="RuleBase" id="RU000577"/>
    </source>
</evidence>
<keyword evidence="6 8" id="KW-0446">Lipid-binding</keyword>
<dbReference type="GO" id="GO:0006275">
    <property type="term" value="P:regulation of DNA replication"/>
    <property type="evidence" value="ECO:0007669"/>
    <property type="project" value="UniProtKB-UniRule"/>
</dbReference>
<evidence type="ECO:0000256" key="3">
    <source>
        <dbReference type="ARBA" id="ARBA00022705"/>
    </source>
</evidence>
<feature type="region of interest" description="Domain IV, binds dsDNA" evidence="8">
    <location>
        <begin position="325"/>
        <end position="448"/>
    </location>
</feature>
<comment type="subcellular location">
    <subcellularLocation>
        <location evidence="8">Cytoplasm</location>
    </subcellularLocation>
</comment>
<dbReference type="CDD" id="cd00009">
    <property type="entry name" value="AAA"/>
    <property type="match status" value="1"/>
</dbReference>
<evidence type="ECO:0000256" key="5">
    <source>
        <dbReference type="ARBA" id="ARBA00022840"/>
    </source>
</evidence>
<proteinExistence type="inferred from homology"/>
<evidence type="ECO:0000313" key="17">
    <source>
        <dbReference type="Proteomes" id="UP000261087"/>
    </source>
</evidence>
<evidence type="ECO:0000256" key="8">
    <source>
        <dbReference type="HAMAP-Rule" id="MF_00377"/>
    </source>
</evidence>
<dbReference type="SUPFAM" id="SSF48295">
    <property type="entry name" value="TrpR-like"/>
    <property type="match status" value="1"/>
</dbReference>
<keyword evidence="4 8" id="KW-0547">Nucleotide-binding</keyword>
<dbReference type="InterPro" id="IPR013317">
    <property type="entry name" value="DnaA_dom"/>
</dbReference>
<evidence type="ECO:0000256" key="11">
    <source>
        <dbReference type="RuleBase" id="RU004227"/>
    </source>
</evidence>
<dbReference type="GO" id="GO:0005737">
    <property type="term" value="C:cytoplasm"/>
    <property type="evidence" value="ECO:0007669"/>
    <property type="project" value="UniProtKB-SubCell"/>
</dbReference>
<dbReference type="InterPro" id="IPR010921">
    <property type="entry name" value="Trp_repressor/repl_initiator"/>
</dbReference>
<accession>A0A1Y4QFS4</accession>
<feature type="binding site" evidence="8">
    <location>
        <position position="151"/>
    </location>
    <ligand>
        <name>ATP</name>
        <dbReference type="ChEBI" id="CHEBI:30616"/>
    </ligand>
</feature>
<dbReference type="InterPro" id="IPR013159">
    <property type="entry name" value="DnaA_C"/>
</dbReference>
<feature type="binding site" evidence="8">
    <location>
        <position position="152"/>
    </location>
    <ligand>
        <name>ATP</name>
        <dbReference type="ChEBI" id="CHEBI:30616"/>
    </ligand>
</feature>
<dbReference type="FunFam" id="3.40.50.300:FF:000668">
    <property type="entry name" value="Chromosomal replication initiator protein DnaA"/>
    <property type="match status" value="1"/>
</dbReference>
<gene>
    <name evidence="8 15" type="primary">dnaA</name>
    <name evidence="14" type="ORF">B5E91_11690</name>
    <name evidence="15" type="ORF">DXB31_09915</name>
</gene>
<dbReference type="InterPro" id="IPR038454">
    <property type="entry name" value="DnaA_N_sf"/>
</dbReference>
<evidence type="ECO:0000313" key="14">
    <source>
        <dbReference type="EMBL" id="OUQ04029.1"/>
    </source>
</evidence>
<dbReference type="InterPro" id="IPR018312">
    <property type="entry name" value="Chromosome_initiator_DnaA_CS"/>
</dbReference>
<organism evidence="14 16">
    <name type="scientific">Thomasclavelia spiroformis</name>
    <dbReference type="NCBI Taxonomy" id="29348"/>
    <lineage>
        <taxon>Bacteria</taxon>
        <taxon>Bacillati</taxon>
        <taxon>Bacillota</taxon>
        <taxon>Erysipelotrichia</taxon>
        <taxon>Erysipelotrichales</taxon>
        <taxon>Coprobacillaceae</taxon>
        <taxon>Thomasclavelia</taxon>
    </lineage>
</organism>
<keyword evidence="3 8" id="KW-0235">DNA replication</keyword>
<reference evidence="15 17" key="3">
    <citation type="submission" date="2018-08" db="EMBL/GenBank/DDBJ databases">
        <title>A genome reference for cultivated species of the human gut microbiota.</title>
        <authorList>
            <person name="Zou Y."/>
            <person name="Xue W."/>
            <person name="Luo G."/>
        </authorList>
    </citation>
    <scope>NUCLEOTIDE SEQUENCE [LARGE SCALE GENOMIC DNA]</scope>
    <source>
        <strain evidence="15 17">OM02-6</strain>
    </source>
</reference>
<feature type="domain" description="Chromosomal replication initiator DnaA C-terminal" evidence="13">
    <location>
        <begin position="355"/>
        <end position="424"/>
    </location>
</feature>
<evidence type="ECO:0000259" key="12">
    <source>
        <dbReference type="SMART" id="SM00382"/>
    </source>
</evidence>
<dbReference type="Gene3D" id="1.10.1750.10">
    <property type="match status" value="1"/>
</dbReference>
<evidence type="ECO:0000256" key="4">
    <source>
        <dbReference type="ARBA" id="ARBA00022741"/>
    </source>
</evidence>
<feature type="region of interest" description="Domain I, interacts with DnaA modulators" evidence="8">
    <location>
        <begin position="1"/>
        <end position="100"/>
    </location>
</feature>
<keyword evidence="2 8" id="KW-0963">Cytoplasm</keyword>
<dbReference type="PANTHER" id="PTHR30050:SF2">
    <property type="entry name" value="CHROMOSOMAL REPLICATION INITIATOR PROTEIN DNAA"/>
    <property type="match status" value="1"/>
</dbReference>
<evidence type="ECO:0000313" key="16">
    <source>
        <dbReference type="Proteomes" id="UP000196258"/>
    </source>
</evidence>
<dbReference type="EMBL" id="QSVF01000030">
    <property type="protein sequence ID" value="RGO07570.1"/>
    <property type="molecule type" value="Genomic_DNA"/>
</dbReference>
<sequence length="448" mass="51157">MRDNSKIWQLCLDTLEKQTLPEERKIDKVIMESVFRNAQIASINNNKVTITTPFSFNVETIKNNLSDIEDILSGMLASQVTVEILGEDEFNKSIIQAKKEVFKDNLNKSLTFENFVVGGSNRMAQNAALLVSTNPGSNFNPLFIYSNPGLGKTHLLNAIGNYAKEINPNLNIRYITSKDFVDEVIGAMKGKDGDEIYEKYKQLDILLIDDIQFLFNKEKSSEIFFHIFNELINNNKQIVITSDKMPEDLQGIESRLISRFNSGLSFGIDPPEFETARAILEKKIENLDNPSLIIQEDVIDFMASHYCRDIRSLEGALKRLFFCSIMNCTNNIDMAFALESFKDDKKVTTPKTALTKEIILKTTAEFYYLTIDQLISKNKTRKLTTPREMCMYLMRELLDITFSEIGMTFSNRDHSTVMKACARVEAKIAKDSDYKLAINKLKEKLNVH</sequence>
<evidence type="ECO:0000256" key="2">
    <source>
        <dbReference type="ARBA" id="ARBA00022490"/>
    </source>
</evidence>
<dbReference type="Gene3D" id="3.40.50.300">
    <property type="entry name" value="P-loop containing nucleotide triphosphate hydrolases"/>
    <property type="match status" value="1"/>
</dbReference>
<dbReference type="Proteomes" id="UP000261087">
    <property type="component" value="Unassembled WGS sequence"/>
</dbReference>
<protein>
    <recommendedName>
        <fullName evidence="8 9">Chromosomal replication initiator protein DnaA</fullName>
    </recommendedName>
</protein>
<reference evidence="16" key="1">
    <citation type="submission" date="2017-04" db="EMBL/GenBank/DDBJ databases">
        <title>Function of individual gut microbiota members based on whole genome sequencing of pure cultures obtained from chicken caecum.</title>
        <authorList>
            <person name="Medvecky M."/>
            <person name="Cejkova D."/>
            <person name="Polansky O."/>
            <person name="Karasova D."/>
            <person name="Kubasova T."/>
            <person name="Cizek A."/>
            <person name="Rychlik I."/>
        </authorList>
    </citation>
    <scope>NUCLEOTIDE SEQUENCE [LARGE SCALE GENOMIC DNA]</scope>
    <source>
        <strain evidence="16">An149</strain>
    </source>
</reference>
<dbReference type="RefSeq" id="WP_004610866.1">
    <property type="nucleotide sequence ID" value="NZ_CABKNM010000001.1"/>
</dbReference>
<dbReference type="InterPro" id="IPR020591">
    <property type="entry name" value="Chromosome_initiator_DnaA-like"/>
</dbReference>
<comment type="subunit">
    <text evidence="8">Oligomerizes as a right-handed, spiral filament on DNA at oriC.</text>
</comment>
<dbReference type="Pfam" id="PF08299">
    <property type="entry name" value="Bac_DnaA_C"/>
    <property type="match status" value="1"/>
</dbReference>
<dbReference type="GO" id="GO:0008289">
    <property type="term" value="F:lipid binding"/>
    <property type="evidence" value="ECO:0007669"/>
    <property type="project" value="UniProtKB-KW"/>
</dbReference>
<dbReference type="Pfam" id="PF00308">
    <property type="entry name" value="Bac_DnaA"/>
    <property type="match status" value="1"/>
</dbReference>
<dbReference type="InterPro" id="IPR001957">
    <property type="entry name" value="Chromosome_initiator_DnaA"/>
</dbReference>
<dbReference type="GeneID" id="94016230"/>
<dbReference type="Gene3D" id="3.30.300.180">
    <property type="match status" value="1"/>
</dbReference>
<evidence type="ECO:0000256" key="7">
    <source>
        <dbReference type="ARBA" id="ARBA00023125"/>
    </source>
</evidence>
<dbReference type="PANTHER" id="PTHR30050">
    <property type="entry name" value="CHROMOSOMAL REPLICATION INITIATOR PROTEIN DNAA"/>
    <property type="match status" value="1"/>
</dbReference>
<dbReference type="CDD" id="cd06571">
    <property type="entry name" value="Bac_DnaA_C"/>
    <property type="match status" value="1"/>
</dbReference>
<keyword evidence="7 8" id="KW-0238">DNA-binding</keyword>
<dbReference type="HAMAP" id="MF_00377">
    <property type="entry name" value="DnaA_bact"/>
    <property type="match status" value="1"/>
</dbReference>
<dbReference type="AlphaFoldDB" id="A0A1Y4QFS4"/>
<evidence type="ECO:0000259" key="13">
    <source>
        <dbReference type="SMART" id="SM00760"/>
    </source>
</evidence>
<evidence type="ECO:0000256" key="9">
    <source>
        <dbReference type="NCBIfam" id="TIGR00362"/>
    </source>
</evidence>
<dbReference type="SMART" id="SM00760">
    <property type="entry name" value="Bac_DnaA_C"/>
    <property type="match status" value="1"/>
</dbReference>
<dbReference type="GO" id="GO:0005886">
    <property type="term" value="C:plasma membrane"/>
    <property type="evidence" value="ECO:0007669"/>
    <property type="project" value="TreeGrafter"/>
</dbReference>
<dbReference type="SUPFAM" id="SSF52540">
    <property type="entry name" value="P-loop containing nucleoside triphosphate hydrolases"/>
    <property type="match status" value="1"/>
</dbReference>